<dbReference type="SUPFAM" id="SSF53098">
    <property type="entry name" value="Ribonuclease H-like"/>
    <property type="match status" value="1"/>
</dbReference>
<protein>
    <submittedName>
        <fullName evidence="2">Integrase core domain</fullName>
    </submittedName>
</protein>
<name>A0AAW1K0B5_POPJA</name>
<keyword evidence="3" id="KW-1185">Reference proteome</keyword>
<proteinExistence type="predicted"/>
<evidence type="ECO:0000313" key="2">
    <source>
        <dbReference type="EMBL" id="KAK9711377.1"/>
    </source>
</evidence>
<evidence type="ECO:0000313" key="3">
    <source>
        <dbReference type="Proteomes" id="UP001458880"/>
    </source>
</evidence>
<dbReference type="Pfam" id="PF00665">
    <property type="entry name" value="rve"/>
    <property type="match status" value="1"/>
</dbReference>
<dbReference type="EMBL" id="JASPKY010000281">
    <property type="protein sequence ID" value="KAK9711377.1"/>
    <property type="molecule type" value="Genomic_DNA"/>
</dbReference>
<organism evidence="2 3">
    <name type="scientific">Popillia japonica</name>
    <name type="common">Japanese beetle</name>
    <dbReference type="NCBI Taxonomy" id="7064"/>
    <lineage>
        <taxon>Eukaryota</taxon>
        <taxon>Metazoa</taxon>
        <taxon>Ecdysozoa</taxon>
        <taxon>Arthropoda</taxon>
        <taxon>Hexapoda</taxon>
        <taxon>Insecta</taxon>
        <taxon>Pterygota</taxon>
        <taxon>Neoptera</taxon>
        <taxon>Endopterygota</taxon>
        <taxon>Coleoptera</taxon>
        <taxon>Polyphaga</taxon>
        <taxon>Scarabaeiformia</taxon>
        <taxon>Scarabaeidae</taxon>
        <taxon>Rutelinae</taxon>
        <taxon>Popillia</taxon>
    </lineage>
</organism>
<dbReference type="Proteomes" id="UP001458880">
    <property type="component" value="Unassembled WGS sequence"/>
</dbReference>
<dbReference type="PROSITE" id="PS50994">
    <property type="entry name" value="INTEGRASE"/>
    <property type="match status" value="1"/>
</dbReference>
<comment type="caution">
    <text evidence="2">The sequence shown here is derived from an EMBL/GenBank/DDBJ whole genome shotgun (WGS) entry which is preliminary data.</text>
</comment>
<dbReference type="InterPro" id="IPR012337">
    <property type="entry name" value="RNaseH-like_sf"/>
</dbReference>
<dbReference type="InterPro" id="IPR036397">
    <property type="entry name" value="RNaseH_sf"/>
</dbReference>
<evidence type="ECO:0000259" key="1">
    <source>
        <dbReference type="PROSITE" id="PS50994"/>
    </source>
</evidence>
<accession>A0AAW1K0B5</accession>
<dbReference type="GO" id="GO:0003676">
    <property type="term" value="F:nucleic acid binding"/>
    <property type="evidence" value="ECO:0007669"/>
    <property type="project" value="InterPro"/>
</dbReference>
<feature type="domain" description="Integrase catalytic" evidence="1">
    <location>
        <begin position="46"/>
        <end position="202"/>
    </location>
</feature>
<gene>
    <name evidence="2" type="ORF">QE152_g25486</name>
</gene>
<dbReference type="Gene3D" id="3.30.420.10">
    <property type="entry name" value="Ribonuclease H-like superfamily/Ribonuclease H"/>
    <property type="match status" value="1"/>
</dbReference>
<dbReference type="GO" id="GO:0015074">
    <property type="term" value="P:DNA integration"/>
    <property type="evidence" value="ECO:0007669"/>
    <property type="project" value="InterPro"/>
</dbReference>
<reference evidence="2 3" key="1">
    <citation type="journal article" date="2024" name="BMC Genomics">
        <title>De novo assembly and annotation of Popillia japonica's genome with initial clues to its potential as an invasive pest.</title>
        <authorList>
            <person name="Cucini C."/>
            <person name="Boschi S."/>
            <person name="Funari R."/>
            <person name="Cardaioli E."/>
            <person name="Iannotti N."/>
            <person name="Marturano G."/>
            <person name="Paoli F."/>
            <person name="Bruttini M."/>
            <person name="Carapelli A."/>
            <person name="Frati F."/>
            <person name="Nardi F."/>
        </authorList>
    </citation>
    <scope>NUCLEOTIDE SEQUENCE [LARGE SCALE GENOMIC DNA]</scope>
    <source>
        <strain evidence="2">DMR45628</strain>
    </source>
</reference>
<dbReference type="AlphaFoldDB" id="A0AAW1K0B5"/>
<dbReference type="InterPro" id="IPR001584">
    <property type="entry name" value="Integrase_cat-core"/>
</dbReference>
<dbReference type="PANTHER" id="PTHR37984">
    <property type="entry name" value="PROTEIN CBG26694"/>
    <property type="match status" value="1"/>
</dbReference>
<sequence>MELIQRTYWFPKLKDKVKIYISNCLKCISYSPVSGKQEEYLNIVPKGDLPFSTLHIDHYGPLDKTRYNHKHILLVVDGFTKFVRIYVCSSTNTNQVIRHLRNYFHTYSKPIQIVSDRGSCFTSKEFKDFIEANGIRHSLIATGTPRANGQAEIVNKMLTNICSKLAANTSKWDEVLDQVEFANNTLNRSTGQTPSMLLFGINQRGRIQDNLREYIEAQNETDRNLESIRQKSAENIVKNQEYNKPSHIYKIGDYVMVVNTDVTPGVSKKLIPKYRGPYMVTAVLDNDRYVVKDIPGFEVTQIPFEGIMAPSRMRPWFRTAETVVNKLIDSTKPYFKFPFAD</sequence>
<dbReference type="PANTHER" id="PTHR37984:SF5">
    <property type="entry name" value="PROTEIN NYNRIN-LIKE"/>
    <property type="match status" value="1"/>
</dbReference>
<dbReference type="InterPro" id="IPR050951">
    <property type="entry name" value="Retrovirus_Pol_polyprotein"/>
</dbReference>